<dbReference type="PROSITE" id="PS50003">
    <property type="entry name" value="PH_DOMAIN"/>
    <property type="match status" value="1"/>
</dbReference>
<feature type="compositionally biased region" description="Polar residues" evidence="8">
    <location>
        <begin position="440"/>
        <end position="455"/>
    </location>
</feature>
<dbReference type="InterPro" id="IPR011993">
    <property type="entry name" value="PH-like_dom_sf"/>
</dbReference>
<accession>A0AAD5QFI4</accession>
<dbReference type="GO" id="GO:0006099">
    <property type="term" value="P:tricarboxylic acid cycle"/>
    <property type="evidence" value="ECO:0007669"/>
    <property type="project" value="InterPro"/>
</dbReference>
<protein>
    <recommendedName>
        <fullName evidence="9">PH domain-containing protein</fullName>
    </recommendedName>
</protein>
<dbReference type="Pfam" id="PF00169">
    <property type="entry name" value="PH"/>
    <property type="match status" value="1"/>
</dbReference>
<comment type="caution">
    <text evidence="10">The sequence shown here is derived from an EMBL/GenBank/DDBJ whole genome shotgun (WGS) entry which is preliminary data.</text>
</comment>
<evidence type="ECO:0000313" key="10">
    <source>
        <dbReference type="EMBL" id="KAJ0410260.1"/>
    </source>
</evidence>
<dbReference type="GO" id="GO:0009055">
    <property type="term" value="F:electron transfer activity"/>
    <property type="evidence" value="ECO:0007669"/>
    <property type="project" value="InterPro"/>
</dbReference>
<dbReference type="Pfam" id="PF13424">
    <property type="entry name" value="TPR_12"/>
    <property type="match status" value="1"/>
</dbReference>
<evidence type="ECO:0000256" key="5">
    <source>
        <dbReference type="ARBA" id="ARBA00022989"/>
    </source>
</evidence>
<feature type="region of interest" description="Disordered" evidence="8">
    <location>
        <begin position="433"/>
        <end position="462"/>
    </location>
</feature>
<dbReference type="InterPro" id="IPR001849">
    <property type="entry name" value="PH_domain"/>
</dbReference>
<evidence type="ECO:0000256" key="1">
    <source>
        <dbReference type="ARBA" id="ARBA00004370"/>
    </source>
</evidence>
<name>A0AAD5QFI4_PYTIN</name>
<keyword evidence="4" id="KW-0479">Metal-binding</keyword>
<proteinExistence type="predicted"/>
<evidence type="ECO:0000256" key="7">
    <source>
        <dbReference type="ARBA" id="ARBA00023136"/>
    </source>
</evidence>
<dbReference type="SMART" id="SM00028">
    <property type="entry name" value="TPR"/>
    <property type="match status" value="3"/>
</dbReference>
<evidence type="ECO:0000256" key="2">
    <source>
        <dbReference type="ARBA" id="ARBA00022617"/>
    </source>
</evidence>
<dbReference type="SUPFAM" id="SSF48452">
    <property type="entry name" value="TPR-like"/>
    <property type="match status" value="1"/>
</dbReference>
<dbReference type="GO" id="GO:0006121">
    <property type="term" value="P:mitochondrial electron transport, succinate to ubiquinone"/>
    <property type="evidence" value="ECO:0007669"/>
    <property type="project" value="TreeGrafter"/>
</dbReference>
<dbReference type="AlphaFoldDB" id="A0AAD5QFI4"/>
<dbReference type="GO" id="GO:0016020">
    <property type="term" value="C:membrane"/>
    <property type="evidence" value="ECO:0007669"/>
    <property type="project" value="UniProtKB-SubCell"/>
</dbReference>
<dbReference type="GO" id="GO:0005739">
    <property type="term" value="C:mitochondrion"/>
    <property type="evidence" value="ECO:0007669"/>
    <property type="project" value="GOC"/>
</dbReference>
<keyword evidence="7" id="KW-0472">Membrane</keyword>
<keyword evidence="6" id="KW-0408">Iron</keyword>
<evidence type="ECO:0000256" key="4">
    <source>
        <dbReference type="ARBA" id="ARBA00022723"/>
    </source>
</evidence>
<dbReference type="Pfam" id="PF01127">
    <property type="entry name" value="Sdh_cyt"/>
    <property type="match status" value="1"/>
</dbReference>
<dbReference type="Gene3D" id="1.25.40.10">
    <property type="entry name" value="Tetratricopeptide repeat domain"/>
    <property type="match status" value="1"/>
</dbReference>
<gene>
    <name evidence="10" type="ORF">P43SY_002592</name>
</gene>
<dbReference type="InterPro" id="IPR014314">
    <property type="entry name" value="Succ_DH_cytb556"/>
</dbReference>
<dbReference type="PANTHER" id="PTHR10978">
    <property type="entry name" value="SUCCINATE DEHYDROGENASE CYTOCHROME B560 SUBUNIT"/>
    <property type="match status" value="1"/>
</dbReference>
<evidence type="ECO:0000259" key="9">
    <source>
        <dbReference type="PROSITE" id="PS50003"/>
    </source>
</evidence>
<keyword evidence="5" id="KW-1133">Transmembrane helix</keyword>
<dbReference type="SUPFAM" id="SSF50729">
    <property type="entry name" value="PH domain-like"/>
    <property type="match status" value="1"/>
</dbReference>
<feature type="domain" description="PH" evidence="9">
    <location>
        <begin position="564"/>
        <end position="676"/>
    </location>
</feature>
<dbReference type="GO" id="GO:0046872">
    <property type="term" value="F:metal ion binding"/>
    <property type="evidence" value="ECO:0007669"/>
    <property type="project" value="UniProtKB-KW"/>
</dbReference>
<dbReference type="SUPFAM" id="SSF81343">
    <property type="entry name" value="Fumarate reductase respiratory complex transmembrane subunits"/>
    <property type="match status" value="1"/>
</dbReference>
<feature type="region of interest" description="Disordered" evidence="8">
    <location>
        <begin position="684"/>
        <end position="705"/>
    </location>
</feature>
<reference evidence="10" key="1">
    <citation type="submission" date="2021-12" db="EMBL/GenBank/DDBJ databases">
        <title>Prjna785345.</title>
        <authorList>
            <person name="Rujirawat T."/>
            <person name="Krajaejun T."/>
        </authorList>
    </citation>
    <scope>NUCLEOTIDE SEQUENCE</scope>
    <source>
        <strain evidence="10">Pi057C3</strain>
    </source>
</reference>
<dbReference type="InterPro" id="IPR019734">
    <property type="entry name" value="TPR_rpt"/>
</dbReference>
<dbReference type="PANTHER" id="PTHR10978:SF5">
    <property type="entry name" value="SUCCINATE DEHYDROGENASE CYTOCHROME B560 SUBUNIT, MITOCHONDRIAL"/>
    <property type="match status" value="1"/>
</dbReference>
<keyword evidence="2" id="KW-0349">Heme</keyword>
<dbReference type="InterPro" id="IPR034804">
    <property type="entry name" value="SQR/QFR_C/D"/>
</dbReference>
<feature type="region of interest" description="Disordered" evidence="8">
    <location>
        <begin position="384"/>
        <end position="409"/>
    </location>
</feature>
<dbReference type="EMBL" id="JAKCXM010000001">
    <property type="protein sequence ID" value="KAJ0410260.1"/>
    <property type="molecule type" value="Genomic_DNA"/>
</dbReference>
<keyword evidence="3" id="KW-0812">Transmembrane</keyword>
<dbReference type="Proteomes" id="UP001209570">
    <property type="component" value="Unassembled WGS sequence"/>
</dbReference>
<evidence type="ECO:0000256" key="6">
    <source>
        <dbReference type="ARBA" id="ARBA00023004"/>
    </source>
</evidence>
<dbReference type="Gene3D" id="1.20.1300.10">
    <property type="entry name" value="Fumarate reductase/succinate dehydrogenase, transmembrane subunit"/>
    <property type="match status" value="1"/>
</dbReference>
<evidence type="ECO:0000313" key="11">
    <source>
        <dbReference type="Proteomes" id="UP001209570"/>
    </source>
</evidence>
<dbReference type="InterPro" id="IPR000701">
    <property type="entry name" value="SuccDH_FuR_B_TM-su"/>
</dbReference>
<keyword evidence="11" id="KW-1185">Reference proteome</keyword>
<dbReference type="Gene3D" id="2.30.29.30">
    <property type="entry name" value="Pleckstrin-homology domain (PH domain)/Phosphotyrosine-binding domain (PTB)"/>
    <property type="match status" value="1"/>
</dbReference>
<dbReference type="CDD" id="cd03499">
    <property type="entry name" value="SQR_TypeC_SdhC"/>
    <property type="match status" value="1"/>
</dbReference>
<dbReference type="InterPro" id="IPR011990">
    <property type="entry name" value="TPR-like_helical_dom_sf"/>
</dbReference>
<dbReference type="SMART" id="SM00233">
    <property type="entry name" value="PH"/>
    <property type="match status" value="1"/>
</dbReference>
<organism evidence="10 11">
    <name type="scientific">Pythium insidiosum</name>
    <name type="common">Pythiosis disease agent</name>
    <dbReference type="NCBI Taxonomy" id="114742"/>
    <lineage>
        <taxon>Eukaryota</taxon>
        <taxon>Sar</taxon>
        <taxon>Stramenopiles</taxon>
        <taxon>Oomycota</taxon>
        <taxon>Peronosporomycetes</taxon>
        <taxon>Pythiales</taxon>
        <taxon>Pythiaceae</taxon>
        <taxon>Pythium</taxon>
    </lineage>
</organism>
<evidence type="ECO:0000256" key="8">
    <source>
        <dbReference type="SAM" id="MobiDB-lite"/>
    </source>
</evidence>
<comment type="subcellular location">
    <subcellularLocation>
        <location evidence="1">Membrane</location>
    </subcellularLocation>
</comment>
<sequence length="705" mass="77367">MSLQVAKKSVVTSSKTVAKAMSTSATPYTERQARLGRPVSPHVTIYRFPITAVSSVTNRFTSVGLTAGFAAASGLAAVGVDIPSLIYAAQGAIPGFAPISKFFIAFPISYHSLAAARHVLWDIKPELINNIDGPKSSYAVFGAAGLISLGAAAYTIKADKEEDDADAVLLEAIAKQERVLHAMQQTHGEFHPSVSEDLMQLALLCNMSGDHEKALTTLHKRLVIHEKHGPDELTGETLQALGTTYRLRGAAELSLQHLERALVIRESCHGQHSYKVAETLNSLALLYQEMNELTKAEELQLRSLQVVVASTEPEDIESEDVPWEVYKRLKQQRAPSTAANSITLLKGTLRQCVANARSRLDDSSNDEPEADVRDAQDAAVFFGAQADATPPRSPPALLSRQGRSHSDSAMERLRTELDGIYDLEGRLSRTQLEVPAQDSAVPSPTDESSSSQPATEFQVPPSIWTPREPSLSFNTIPAASTPTGGFQRRVYDPITNVTTLQQRVEFVKRCIVAGAPDMEMEIARLGSDVDLIASHELRQVGAAMVSLVREMNRMSLKSDRARQMPVLEGMLEKKSASIFRGWEKRWFTVDPKTFILSYHFSKDDFSRGFAPRGGFPVSRISNILVHRQPRGGHFHFDVVVDLSTRLNPHASRTYELRSLSDETLRYWVETLHYYKAMAQSSIGSVSSSSSSATDLRRAAARPGTS</sequence>
<evidence type="ECO:0000256" key="3">
    <source>
        <dbReference type="ARBA" id="ARBA00022692"/>
    </source>
</evidence>